<proteinExistence type="predicted"/>
<organism evidence="1 2">
    <name type="scientific">Aspergillus awamori</name>
    <name type="common">Black koji mold</name>
    <dbReference type="NCBI Taxonomy" id="105351"/>
    <lineage>
        <taxon>Eukaryota</taxon>
        <taxon>Fungi</taxon>
        <taxon>Dikarya</taxon>
        <taxon>Ascomycota</taxon>
        <taxon>Pezizomycotina</taxon>
        <taxon>Eurotiomycetes</taxon>
        <taxon>Eurotiomycetidae</taxon>
        <taxon>Eurotiales</taxon>
        <taxon>Aspergillaceae</taxon>
        <taxon>Aspergillus</taxon>
    </lineage>
</organism>
<protein>
    <submittedName>
        <fullName evidence="1">Uncharacterized protein</fullName>
    </submittedName>
</protein>
<dbReference type="STRING" id="105351.A0A401L2T0"/>
<evidence type="ECO:0000313" key="1">
    <source>
        <dbReference type="EMBL" id="GCB25807.1"/>
    </source>
</evidence>
<keyword evidence="2" id="KW-1185">Reference proteome</keyword>
<sequence>MSSGDLYFITEGLERQLLQWTNLLRKGKKIKLEICVNYLADHNEPRAGEKRGATSVTKTMLADRDAQIDTEQASGQYSPWRPVYNALRCPGPPCDNHDGHCWQDPLNIESHDDVPDEIRQQLYAEEQNRLERQRKTGRQLSNESTPSAPINIHILPAQSAQASTIITPGASPPLLPYSDPIHDDAIMIPDLPLDIAVRKYSAWQQTRVDSQVHKDNVEKACDIALTNGFDLRQINKNRDAKLFEKNGVVVGVARRFVDDIQEWLNDYQPA</sequence>
<evidence type="ECO:0000313" key="2">
    <source>
        <dbReference type="Proteomes" id="UP000286921"/>
    </source>
</evidence>
<dbReference type="AlphaFoldDB" id="A0A401L2T0"/>
<comment type="caution">
    <text evidence="1">The sequence shown here is derived from an EMBL/GenBank/DDBJ whole genome shotgun (WGS) entry which is preliminary data.</text>
</comment>
<accession>A0A401L2T0</accession>
<dbReference type="EMBL" id="BDHI01000022">
    <property type="protein sequence ID" value="GCB25807.1"/>
    <property type="molecule type" value="Genomic_DNA"/>
</dbReference>
<reference evidence="1 2" key="1">
    <citation type="submission" date="2016-09" db="EMBL/GenBank/DDBJ databases">
        <title>Aspergillus awamori IFM 58123T.</title>
        <authorList>
            <person name="Kusuya Y."/>
            <person name="Shimizu M."/>
            <person name="Takahashi H."/>
            <person name="Yaguchi T."/>
        </authorList>
    </citation>
    <scope>NUCLEOTIDE SEQUENCE [LARGE SCALE GENOMIC DNA]</scope>
    <source>
        <strain evidence="1 2">IFM 58123</strain>
    </source>
</reference>
<dbReference type="Proteomes" id="UP000286921">
    <property type="component" value="Unassembled WGS sequence"/>
</dbReference>
<name>A0A401L2T0_ASPAW</name>
<gene>
    <name evidence="1" type="ORF">AAWM_08692</name>
</gene>